<evidence type="ECO:0000313" key="2">
    <source>
        <dbReference type="EMBL" id="MFC3084523.1"/>
    </source>
</evidence>
<dbReference type="Proteomes" id="UP001595445">
    <property type="component" value="Unassembled WGS sequence"/>
</dbReference>
<comment type="caution">
    <text evidence="2">The sequence shown here is derived from an EMBL/GenBank/DDBJ whole genome shotgun (WGS) entry which is preliminary data.</text>
</comment>
<dbReference type="EMBL" id="JBHRSM010000001">
    <property type="protein sequence ID" value="MFC3084523.1"/>
    <property type="molecule type" value="Genomic_DNA"/>
</dbReference>
<dbReference type="RefSeq" id="WP_197642341.1">
    <property type="nucleotide sequence ID" value="NZ_JAEACP010000004.1"/>
</dbReference>
<protein>
    <submittedName>
        <fullName evidence="2">Uncharacterized protein</fullName>
    </submittedName>
</protein>
<evidence type="ECO:0000256" key="1">
    <source>
        <dbReference type="SAM" id="SignalP"/>
    </source>
</evidence>
<sequence length="177" mass="20346">MIRQLLFILLLTGLNNGASAEDLGYHQTLYDLERVETREFSILLAPADDDARFSITLRDEETGFSRRHEFYGQGANDPAPYLLEYRYDCGVDVILLTIEYPWRHDLPQYVRVLDTFAFRDSDFEFIDDTFGPLTDIALMDSTVPESKDLDMQPPILVECLPAGSETPFRFVENPVRP</sequence>
<gene>
    <name evidence="2" type="ORF">ACFOD6_00545</name>
</gene>
<feature type="chain" id="PRO_5046123403" evidence="1">
    <location>
        <begin position="21"/>
        <end position="177"/>
    </location>
</feature>
<feature type="signal peptide" evidence="1">
    <location>
        <begin position="1"/>
        <end position="20"/>
    </location>
</feature>
<name>A0ABV7DQT2_9RHOB</name>
<accession>A0ABV7DQT2</accession>
<keyword evidence="3" id="KW-1185">Reference proteome</keyword>
<organism evidence="2 3">
    <name type="scientific">Tabrizicola soli</name>
    <dbReference type="NCBI Taxonomy" id="2185115"/>
    <lineage>
        <taxon>Bacteria</taxon>
        <taxon>Pseudomonadati</taxon>
        <taxon>Pseudomonadota</taxon>
        <taxon>Alphaproteobacteria</taxon>
        <taxon>Rhodobacterales</taxon>
        <taxon>Paracoccaceae</taxon>
        <taxon>Tabrizicola</taxon>
    </lineage>
</organism>
<proteinExistence type="predicted"/>
<evidence type="ECO:0000313" key="3">
    <source>
        <dbReference type="Proteomes" id="UP001595445"/>
    </source>
</evidence>
<reference evidence="3" key="1">
    <citation type="journal article" date="2019" name="Int. J. Syst. Evol. Microbiol.">
        <title>The Global Catalogue of Microorganisms (GCM) 10K type strain sequencing project: providing services to taxonomists for standard genome sequencing and annotation.</title>
        <authorList>
            <consortium name="The Broad Institute Genomics Platform"/>
            <consortium name="The Broad Institute Genome Sequencing Center for Infectious Disease"/>
            <person name="Wu L."/>
            <person name="Ma J."/>
        </authorList>
    </citation>
    <scope>NUCLEOTIDE SEQUENCE [LARGE SCALE GENOMIC DNA]</scope>
    <source>
        <strain evidence="3">KCTC 62102</strain>
    </source>
</reference>
<keyword evidence="1" id="KW-0732">Signal</keyword>